<dbReference type="RefSeq" id="WP_090587272.1">
    <property type="nucleotide sequence ID" value="NZ_FNDT01000012.1"/>
</dbReference>
<name>A0A1G8L012_9MICC</name>
<dbReference type="AlphaFoldDB" id="A0A1G8L012"/>
<evidence type="ECO:0000313" key="2">
    <source>
        <dbReference type="EMBL" id="SDI48976.1"/>
    </source>
</evidence>
<proteinExistence type="predicted"/>
<organism evidence="2 3">
    <name type="scientific">Arthrobacter subterraneus</name>
    <dbReference type="NCBI Taxonomy" id="335973"/>
    <lineage>
        <taxon>Bacteria</taxon>
        <taxon>Bacillati</taxon>
        <taxon>Actinomycetota</taxon>
        <taxon>Actinomycetes</taxon>
        <taxon>Micrococcales</taxon>
        <taxon>Micrococcaceae</taxon>
        <taxon>Arthrobacter</taxon>
    </lineage>
</organism>
<dbReference type="OrthoDB" id="9814648at2"/>
<protein>
    <submittedName>
        <fullName evidence="2">Protein N-acetyltransferase, RimJ/RimL family</fullName>
    </submittedName>
</protein>
<keyword evidence="3" id="KW-1185">Reference proteome</keyword>
<keyword evidence="2" id="KW-0808">Transferase</keyword>
<dbReference type="PANTHER" id="PTHR43792">
    <property type="entry name" value="GNAT FAMILY, PUTATIVE (AFU_ORTHOLOGUE AFUA_3G00765)-RELATED-RELATED"/>
    <property type="match status" value="1"/>
</dbReference>
<accession>A0A1G8L012</accession>
<sequence length="182" mass="20264">MSFFTPPPVLTTPRLRLEPLGPQHLEETWAGLQNPESRRLTGTHANFTRRQAEEWLAGLAATDGRADWAIVLASDGSHIGEVVLNDYDEDNSSIGFRIALNADARFGQGYGTEATRAVVGHAFDVIGVHRIGLEVYAFNPRAQRVYQKVGFRVEGRLRDALHWNGEWIDAVVMGMLKTDPRP</sequence>
<dbReference type="InterPro" id="IPR000182">
    <property type="entry name" value="GNAT_dom"/>
</dbReference>
<dbReference type="PROSITE" id="PS51186">
    <property type="entry name" value="GNAT"/>
    <property type="match status" value="1"/>
</dbReference>
<dbReference type="STRING" id="335973.SAMN04488693_112102"/>
<reference evidence="2 3" key="1">
    <citation type="submission" date="2016-10" db="EMBL/GenBank/DDBJ databases">
        <authorList>
            <person name="de Groot N.N."/>
        </authorList>
    </citation>
    <scope>NUCLEOTIDE SEQUENCE [LARGE SCALE GENOMIC DNA]</scope>
    <source>
        <strain evidence="2 3">NP_1H</strain>
    </source>
</reference>
<evidence type="ECO:0000313" key="3">
    <source>
        <dbReference type="Proteomes" id="UP000199258"/>
    </source>
</evidence>
<dbReference type="GO" id="GO:0016747">
    <property type="term" value="F:acyltransferase activity, transferring groups other than amino-acyl groups"/>
    <property type="evidence" value="ECO:0007669"/>
    <property type="project" value="InterPro"/>
</dbReference>
<dbReference type="Gene3D" id="3.40.630.30">
    <property type="match status" value="1"/>
</dbReference>
<dbReference type="SUPFAM" id="SSF55729">
    <property type="entry name" value="Acyl-CoA N-acyltransferases (Nat)"/>
    <property type="match status" value="1"/>
</dbReference>
<dbReference type="Pfam" id="PF13302">
    <property type="entry name" value="Acetyltransf_3"/>
    <property type="match status" value="1"/>
</dbReference>
<gene>
    <name evidence="2" type="ORF">SAMN04488693_112102</name>
</gene>
<dbReference type="InterPro" id="IPR051531">
    <property type="entry name" value="N-acetyltransferase"/>
</dbReference>
<feature type="domain" description="N-acetyltransferase" evidence="1">
    <location>
        <begin position="15"/>
        <end position="178"/>
    </location>
</feature>
<dbReference type="Proteomes" id="UP000199258">
    <property type="component" value="Unassembled WGS sequence"/>
</dbReference>
<dbReference type="EMBL" id="FNDT01000012">
    <property type="protein sequence ID" value="SDI48976.1"/>
    <property type="molecule type" value="Genomic_DNA"/>
</dbReference>
<evidence type="ECO:0000259" key="1">
    <source>
        <dbReference type="PROSITE" id="PS51186"/>
    </source>
</evidence>
<dbReference type="InterPro" id="IPR016181">
    <property type="entry name" value="Acyl_CoA_acyltransferase"/>
</dbReference>